<dbReference type="Proteomes" id="UP000007813">
    <property type="component" value="Unassembled WGS sequence"/>
</dbReference>
<reference evidence="1 2" key="1">
    <citation type="journal article" date="2012" name="J. Bacteriol.">
        <title>Draft Genome Sequence of the Extremely Halophilic Archaeon Halogranum salarium B-1T.</title>
        <authorList>
            <person name="Kim K.K."/>
            <person name="Lee K.C."/>
            <person name="Lee J.S."/>
        </authorList>
    </citation>
    <scope>NUCLEOTIDE SEQUENCE [LARGE SCALE GENOMIC DNA]</scope>
    <source>
        <strain evidence="1 2">B-1</strain>
    </source>
</reference>
<evidence type="ECO:0000313" key="2">
    <source>
        <dbReference type="Proteomes" id="UP000007813"/>
    </source>
</evidence>
<dbReference type="AlphaFoldDB" id="J3JE81"/>
<organism evidence="1 2">
    <name type="scientific">Halogranum salarium B-1</name>
    <dbReference type="NCBI Taxonomy" id="1210908"/>
    <lineage>
        <taxon>Archaea</taxon>
        <taxon>Methanobacteriati</taxon>
        <taxon>Methanobacteriota</taxon>
        <taxon>Stenosarchaea group</taxon>
        <taxon>Halobacteria</taxon>
        <taxon>Halobacteriales</taxon>
        <taxon>Haloferacaceae</taxon>
    </lineage>
</organism>
<dbReference type="EMBL" id="ALJD01000009">
    <property type="protein sequence ID" value="EJN58129.1"/>
    <property type="molecule type" value="Genomic_DNA"/>
</dbReference>
<sequence>MHRPLTSILGCRPSAHDSLVESVVEGAKNGVRGFVDPEPASRESPLLENSLSMCMY</sequence>
<comment type="caution">
    <text evidence="1">The sequence shown here is derived from an EMBL/GenBank/DDBJ whole genome shotgun (WGS) entry which is preliminary data.</text>
</comment>
<proteinExistence type="predicted"/>
<accession>J3JE81</accession>
<protein>
    <submittedName>
        <fullName evidence="1">Uncharacterized protein</fullName>
    </submittedName>
</protein>
<evidence type="ECO:0000313" key="1">
    <source>
        <dbReference type="EMBL" id="EJN58129.1"/>
    </source>
</evidence>
<name>J3JE81_9EURY</name>
<gene>
    <name evidence="1" type="ORF">HSB1_35460</name>
</gene>